<keyword evidence="6" id="KW-1185">Reference proteome</keyword>
<dbReference type="OrthoDB" id="1929357at2759"/>
<comment type="similarity">
    <text evidence="1">Belongs to the helicase family.</text>
</comment>
<dbReference type="EC" id="5.6.2.3" evidence="1"/>
<dbReference type="InterPro" id="IPR010285">
    <property type="entry name" value="DNA_helicase_pif1-like_DEAD"/>
</dbReference>
<keyword evidence="1" id="KW-0227">DNA damage</keyword>
<feature type="domain" description="DNA helicase Pif1-like 2B" evidence="4">
    <location>
        <begin position="986"/>
        <end position="1030"/>
    </location>
</feature>
<sequence>MDSRLLAGRDPTSFTIHGELRHRTGALLPQPGHEGIYAQLYIYDPDSALNIRNRRNPHLRRDVLQTVQDTLLQYNAFADKFRQAYELLNKLEQAGEHLIAYLHYNAATDRRRYNLPTSDEIAIILPRDGSEVNGMRDIVLHLRGNNELMRISECHPAYLPLHYVLLFPHGELGWEPQLKQWDVLRGQPTNERLTQLQFYSYRLFERRIEYSTILRAGKLFQEFLVDAWAATEQNHLNYNRLNQGRLRAELYKGLTDIGTDGLGPDQVGQRIILPSSFVGSPRHMFEIFQDSMAITCYNHHPDIFLTMTANPNWPEITLALLPYQNSIDRPDLVARVFELKRKYMMKEIEKKKCYGTWTMWRRNSNAPCLDNNGRCTKRYPRAFAEGTTMDQDGYPIYRRRNNGRVYTVKGQDVDNRDVVPYNAYLSKMFNCHINVEVCAGIRCVKYIHKYIYKGHDRTTMVSGGVDEIQQYIDSRYIGAPEAARRILGHNLHEEFPSVVRLALHLPGMHHVVFNETESMNSIISRAGGRCQLLQDILHVVLQMKLLGHSLTKNFHNILFGKRHNKYGLQDKGDMQLVGCTLLHLIQCCPLQPHVLWNQFSVHICEDLAHKIRTLFAITNPTEAQIEDYGLYLLNQLLQESGKSLIDFPPMPQPIRNWSMIVGNRLIWEHRQLHIDAQQMDVQINVDRLNDKQREAYVAITSSVFQNKGTTFFLGGGAGTGKTFLYNTIATKCRSVGHTVVTVASSGIASLLLVGGRTAHSTFCIPLDILKNSFYGFSKQSLQAELFRETKLIIWDEVPMQHRYCVETVDRTLKDICDNINPFGGITVVLGGDFRQVLPVIPKGVQEQIVAASLRRSILWHDIHVLTLDVNMRLNNMDIENINFANFLMEIGSNSQEIVKLPSTIHICQNLDELLSTIYPELDVPGTVNPTFLTERTILCARNEHVTAINIATLNMFLGETITYLAADKMSEDDEVDRNITNRYPNEYLNSLNPPGLPPFKIELKVGCPIMLLRNIAPNDGLCNGTRLMVVRRQFPVRLAYAMTINKSQGQSVKYVGIDLRTPVGSVSPLNGHDISNCHGSTENAEKNDIYQLSVIVLEAITGKPIISESELENLKLQLKRTLAESPSRLKELLDPSIRGTFAYDSIKTADEITLECLAKDSRARPIIEDVLWHLQYSIQVQK</sequence>
<dbReference type="Pfam" id="PF14214">
    <property type="entry name" value="Helitron_like_N"/>
    <property type="match status" value="1"/>
</dbReference>
<dbReference type="InterPro" id="IPR025476">
    <property type="entry name" value="Helitron_helicase-like"/>
</dbReference>
<evidence type="ECO:0000313" key="5">
    <source>
        <dbReference type="EMBL" id="GFS29788.1"/>
    </source>
</evidence>
<keyword evidence="1" id="KW-0347">Helicase</keyword>
<dbReference type="GO" id="GO:0005524">
    <property type="term" value="F:ATP binding"/>
    <property type="evidence" value="ECO:0007669"/>
    <property type="project" value="UniProtKB-KW"/>
</dbReference>
<dbReference type="SUPFAM" id="SSF52540">
    <property type="entry name" value="P-loop containing nucleoside triphosphate hydrolases"/>
    <property type="match status" value="2"/>
</dbReference>
<dbReference type="GO" id="GO:0006281">
    <property type="term" value="P:DNA repair"/>
    <property type="evidence" value="ECO:0007669"/>
    <property type="project" value="UniProtKB-KW"/>
</dbReference>
<gene>
    <name evidence="5" type="ORF">Acr_00g0008480</name>
</gene>
<evidence type="ECO:0000259" key="2">
    <source>
        <dbReference type="Pfam" id="PF05970"/>
    </source>
</evidence>
<dbReference type="SUPFAM" id="SSF56112">
    <property type="entry name" value="Protein kinase-like (PK-like)"/>
    <property type="match status" value="1"/>
</dbReference>
<keyword evidence="1" id="KW-0067">ATP-binding</keyword>
<evidence type="ECO:0000259" key="3">
    <source>
        <dbReference type="Pfam" id="PF14214"/>
    </source>
</evidence>
<dbReference type="Proteomes" id="UP000585474">
    <property type="component" value="Unassembled WGS sequence"/>
</dbReference>
<dbReference type="PANTHER" id="PTHR10492:SF57">
    <property type="entry name" value="ATP-DEPENDENT DNA HELICASE"/>
    <property type="match status" value="1"/>
</dbReference>
<comment type="caution">
    <text evidence="5">The sequence shown here is derived from an EMBL/GenBank/DDBJ whole genome shotgun (WGS) entry which is preliminary data.</text>
</comment>
<dbReference type="AlphaFoldDB" id="A0A7J0D8U1"/>
<dbReference type="InterPro" id="IPR027417">
    <property type="entry name" value="P-loop_NTPase"/>
</dbReference>
<dbReference type="Pfam" id="PF05970">
    <property type="entry name" value="PIF1"/>
    <property type="match status" value="1"/>
</dbReference>
<dbReference type="Gene3D" id="3.40.50.300">
    <property type="entry name" value="P-loop containing nucleotide triphosphate hydrolases"/>
    <property type="match status" value="1"/>
</dbReference>
<keyword evidence="1" id="KW-0378">Hydrolase</keyword>
<keyword evidence="1" id="KW-0233">DNA recombination</keyword>
<dbReference type="GO" id="GO:0006310">
    <property type="term" value="P:DNA recombination"/>
    <property type="evidence" value="ECO:0007669"/>
    <property type="project" value="UniProtKB-KW"/>
</dbReference>
<evidence type="ECO:0000259" key="4">
    <source>
        <dbReference type="Pfam" id="PF21530"/>
    </source>
</evidence>
<evidence type="ECO:0000313" key="6">
    <source>
        <dbReference type="Proteomes" id="UP000585474"/>
    </source>
</evidence>
<dbReference type="Pfam" id="PF21530">
    <property type="entry name" value="Pif1_2B_dom"/>
    <property type="match status" value="1"/>
</dbReference>
<organism evidence="5 6">
    <name type="scientific">Actinidia rufa</name>
    <dbReference type="NCBI Taxonomy" id="165716"/>
    <lineage>
        <taxon>Eukaryota</taxon>
        <taxon>Viridiplantae</taxon>
        <taxon>Streptophyta</taxon>
        <taxon>Embryophyta</taxon>
        <taxon>Tracheophyta</taxon>
        <taxon>Spermatophyta</taxon>
        <taxon>Magnoliopsida</taxon>
        <taxon>eudicotyledons</taxon>
        <taxon>Gunneridae</taxon>
        <taxon>Pentapetalae</taxon>
        <taxon>asterids</taxon>
        <taxon>Ericales</taxon>
        <taxon>Actinidiaceae</taxon>
        <taxon>Actinidia</taxon>
    </lineage>
</organism>
<comment type="catalytic activity">
    <reaction evidence="1">
        <text>ATP + H2O = ADP + phosphate + H(+)</text>
        <dbReference type="Rhea" id="RHEA:13065"/>
        <dbReference type="ChEBI" id="CHEBI:15377"/>
        <dbReference type="ChEBI" id="CHEBI:15378"/>
        <dbReference type="ChEBI" id="CHEBI:30616"/>
        <dbReference type="ChEBI" id="CHEBI:43474"/>
        <dbReference type="ChEBI" id="CHEBI:456216"/>
        <dbReference type="EC" id="5.6.2.3"/>
    </reaction>
</comment>
<proteinExistence type="inferred from homology"/>
<feature type="domain" description="Helitron helicase-like" evidence="3">
    <location>
        <begin position="198"/>
        <end position="358"/>
    </location>
</feature>
<dbReference type="InterPro" id="IPR049163">
    <property type="entry name" value="Pif1-like_2B_dom"/>
</dbReference>
<dbReference type="PANTHER" id="PTHR10492">
    <property type="match status" value="1"/>
</dbReference>
<accession>A0A7J0D8U1</accession>
<comment type="cofactor">
    <cofactor evidence="1">
        <name>Mg(2+)</name>
        <dbReference type="ChEBI" id="CHEBI:18420"/>
    </cofactor>
</comment>
<reference evidence="6" key="1">
    <citation type="submission" date="2019-07" db="EMBL/GenBank/DDBJ databases">
        <title>De Novo Assembly of kiwifruit Actinidia rufa.</title>
        <authorList>
            <person name="Sugita-Konishi S."/>
            <person name="Sato K."/>
            <person name="Mori E."/>
            <person name="Abe Y."/>
            <person name="Kisaki G."/>
            <person name="Hamano K."/>
            <person name="Suezawa K."/>
            <person name="Otani M."/>
            <person name="Fukuda T."/>
            <person name="Manabe T."/>
            <person name="Gomi K."/>
            <person name="Tabuchi M."/>
            <person name="Akimitsu K."/>
            <person name="Kataoka I."/>
        </authorList>
    </citation>
    <scope>NUCLEOTIDE SEQUENCE [LARGE SCALE GENOMIC DNA]</scope>
    <source>
        <strain evidence="6">cv. Fuchu</strain>
    </source>
</reference>
<name>A0A7J0D8U1_9ERIC</name>
<protein>
    <recommendedName>
        <fullName evidence="1">ATP-dependent DNA helicase</fullName>
        <ecNumber evidence="1">5.6.2.3</ecNumber>
    </recommendedName>
</protein>
<dbReference type="EMBL" id="BJWL01000099">
    <property type="protein sequence ID" value="GFS29788.1"/>
    <property type="molecule type" value="Genomic_DNA"/>
</dbReference>
<feature type="domain" description="DNA helicase Pif1-like DEAD-box helicase" evidence="2">
    <location>
        <begin position="688"/>
        <end position="892"/>
    </location>
</feature>
<dbReference type="GO" id="GO:0043139">
    <property type="term" value="F:5'-3' DNA helicase activity"/>
    <property type="evidence" value="ECO:0007669"/>
    <property type="project" value="UniProtKB-EC"/>
</dbReference>
<dbReference type="Gene3D" id="1.10.510.10">
    <property type="entry name" value="Transferase(Phosphotransferase) domain 1"/>
    <property type="match status" value="1"/>
</dbReference>
<dbReference type="GO" id="GO:0000723">
    <property type="term" value="P:telomere maintenance"/>
    <property type="evidence" value="ECO:0007669"/>
    <property type="project" value="InterPro"/>
</dbReference>
<dbReference type="InterPro" id="IPR011009">
    <property type="entry name" value="Kinase-like_dom_sf"/>
</dbReference>
<keyword evidence="1" id="KW-0547">Nucleotide-binding</keyword>
<dbReference type="GO" id="GO:0016787">
    <property type="term" value="F:hydrolase activity"/>
    <property type="evidence" value="ECO:0007669"/>
    <property type="project" value="UniProtKB-KW"/>
</dbReference>
<evidence type="ECO:0000256" key="1">
    <source>
        <dbReference type="RuleBase" id="RU363044"/>
    </source>
</evidence>
<keyword evidence="1" id="KW-0234">DNA repair</keyword>